<feature type="transmembrane region" description="Helical" evidence="1">
    <location>
        <begin position="174"/>
        <end position="194"/>
    </location>
</feature>
<dbReference type="PANTHER" id="PTHR19271">
    <property type="entry name" value="CYTOCHROME B"/>
    <property type="match status" value="1"/>
</dbReference>
<keyword evidence="4" id="KW-1185">Reference proteome</keyword>
<dbReference type="PROSITE" id="PS51002">
    <property type="entry name" value="CYTB_NTER"/>
    <property type="match status" value="1"/>
</dbReference>
<dbReference type="GO" id="GO:0022904">
    <property type="term" value="P:respiratory electron transport chain"/>
    <property type="evidence" value="ECO:0007669"/>
    <property type="project" value="InterPro"/>
</dbReference>
<accession>A0A6V8MQP4</accession>
<dbReference type="RefSeq" id="WP_183356703.1">
    <property type="nucleotide sequence ID" value="NZ_BLXX01000022.1"/>
</dbReference>
<name>A0A6V8MQP4_9BACT</name>
<dbReference type="GO" id="GO:0016491">
    <property type="term" value="F:oxidoreductase activity"/>
    <property type="evidence" value="ECO:0007669"/>
    <property type="project" value="InterPro"/>
</dbReference>
<dbReference type="Gene3D" id="1.20.810.10">
    <property type="entry name" value="Cytochrome Bc1 Complex, Chain C"/>
    <property type="match status" value="1"/>
</dbReference>
<feature type="transmembrane region" description="Helical" evidence="1">
    <location>
        <begin position="20"/>
        <end position="49"/>
    </location>
</feature>
<feature type="transmembrane region" description="Helical" evidence="1">
    <location>
        <begin position="109"/>
        <end position="129"/>
    </location>
</feature>
<evidence type="ECO:0000259" key="2">
    <source>
        <dbReference type="PROSITE" id="PS51002"/>
    </source>
</evidence>
<sequence>MLNDFLSHLFPRVVLRRNLAFSYTFCLGGLAFGAFLLLLLSGMLLLFYYQAAPDKAYASILFLESSVWGGGYLRSLHRLCSHTLLVLLMLHTLRVVLTGAYQKPRHLNWVIGCLLMLLCVFEAYTGYLLPMDQLALWATQTGMELLAIFPCGPLLRGILVPDGIGQSMSLLRFYALHIMLVPLSVMGLSFLHFYRIRKNKGVLPYL</sequence>
<organism evidence="3 4">
    <name type="scientific">Geomonas silvestris</name>
    <dbReference type="NCBI Taxonomy" id="2740184"/>
    <lineage>
        <taxon>Bacteria</taxon>
        <taxon>Pseudomonadati</taxon>
        <taxon>Thermodesulfobacteriota</taxon>
        <taxon>Desulfuromonadia</taxon>
        <taxon>Geobacterales</taxon>
        <taxon>Geobacteraceae</taxon>
        <taxon>Geomonas</taxon>
    </lineage>
</organism>
<dbReference type="AlphaFoldDB" id="A0A6V8MQP4"/>
<dbReference type="InterPro" id="IPR005797">
    <property type="entry name" value="Cyt_b/b6_N"/>
</dbReference>
<evidence type="ECO:0000256" key="1">
    <source>
        <dbReference type="SAM" id="Phobius"/>
    </source>
</evidence>
<comment type="caution">
    <text evidence="3">The sequence shown here is derived from an EMBL/GenBank/DDBJ whole genome shotgun (WGS) entry which is preliminary data.</text>
</comment>
<reference evidence="4" key="1">
    <citation type="submission" date="2020-06" db="EMBL/GenBank/DDBJ databases">
        <title>Draft genomic sequence of Geomonas sp. Red330.</title>
        <authorList>
            <person name="Itoh H."/>
            <person name="Zhenxing X."/>
            <person name="Ushijima N."/>
            <person name="Masuda Y."/>
            <person name="Shiratori Y."/>
            <person name="Senoo K."/>
        </authorList>
    </citation>
    <scope>NUCLEOTIDE SEQUENCE [LARGE SCALE GENOMIC DNA]</scope>
    <source>
        <strain evidence="4">Red330</strain>
    </source>
</reference>
<dbReference type="Pfam" id="PF13631">
    <property type="entry name" value="Cytochrom_B_N_2"/>
    <property type="match status" value="1"/>
</dbReference>
<evidence type="ECO:0000313" key="4">
    <source>
        <dbReference type="Proteomes" id="UP000556026"/>
    </source>
</evidence>
<dbReference type="InterPro" id="IPR027387">
    <property type="entry name" value="Cytb/b6-like_sf"/>
</dbReference>
<keyword evidence="1" id="KW-1133">Transmembrane helix</keyword>
<dbReference type="SUPFAM" id="SSF81342">
    <property type="entry name" value="Transmembrane di-heme cytochromes"/>
    <property type="match status" value="1"/>
</dbReference>
<evidence type="ECO:0000313" key="3">
    <source>
        <dbReference type="EMBL" id="GFO61919.1"/>
    </source>
</evidence>
<gene>
    <name evidence="3" type="ORF">GMST_42440</name>
</gene>
<dbReference type="PIRSF" id="PIRSF000032">
    <property type="entry name" value="Cytochrome_b6"/>
    <property type="match status" value="1"/>
</dbReference>
<proteinExistence type="predicted"/>
<keyword evidence="1" id="KW-0812">Transmembrane</keyword>
<dbReference type="PANTHER" id="PTHR19271:SF16">
    <property type="entry name" value="CYTOCHROME B"/>
    <property type="match status" value="1"/>
</dbReference>
<dbReference type="GO" id="GO:0009055">
    <property type="term" value="F:electron transfer activity"/>
    <property type="evidence" value="ECO:0007669"/>
    <property type="project" value="InterPro"/>
</dbReference>
<dbReference type="Proteomes" id="UP000556026">
    <property type="component" value="Unassembled WGS sequence"/>
</dbReference>
<feature type="domain" description="Cytochrome b/b6 N-terminal region profile" evidence="2">
    <location>
        <begin position="1"/>
        <end position="205"/>
    </location>
</feature>
<dbReference type="EMBL" id="BLXX01000022">
    <property type="protein sequence ID" value="GFO61919.1"/>
    <property type="molecule type" value="Genomic_DNA"/>
</dbReference>
<keyword evidence="1" id="KW-0472">Membrane</keyword>
<dbReference type="GO" id="GO:0016020">
    <property type="term" value="C:membrane"/>
    <property type="evidence" value="ECO:0007669"/>
    <property type="project" value="InterPro"/>
</dbReference>
<dbReference type="InterPro" id="IPR016174">
    <property type="entry name" value="Di-haem_cyt_TM"/>
</dbReference>
<protein>
    <submittedName>
        <fullName evidence="3">Cytochrome b6</fullName>
    </submittedName>
</protein>